<dbReference type="PROSITE" id="PS50853">
    <property type="entry name" value="FN3"/>
    <property type="match status" value="1"/>
</dbReference>
<organism evidence="3 4">
    <name type="scientific">Nibrella saemangeumensis</name>
    <dbReference type="NCBI Taxonomy" id="1084526"/>
    <lineage>
        <taxon>Bacteria</taxon>
        <taxon>Pseudomonadati</taxon>
        <taxon>Bacteroidota</taxon>
        <taxon>Cytophagia</taxon>
        <taxon>Cytophagales</taxon>
        <taxon>Spirosomataceae</taxon>
        <taxon>Nibrella</taxon>
    </lineage>
</organism>
<dbReference type="CDD" id="cd00063">
    <property type="entry name" value="FN3"/>
    <property type="match status" value="1"/>
</dbReference>
<dbReference type="Proteomes" id="UP001501175">
    <property type="component" value="Unassembled WGS sequence"/>
</dbReference>
<dbReference type="PANTHER" id="PTHR45867">
    <property type="entry name" value="PURPLE ACID PHOSPHATASE"/>
    <property type="match status" value="1"/>
</dbReference>
<dbReference type="SUPFAM" id="SSF56300">
    <property type="entry name" value="Metallo-dependent phosphatases"/>
    <property type="match status" value="1"/>
</dbReference>
<evidence type="ECO:0000313" key="3">
    <source>
        <dbReference type="EMBL" id="GAA4457781.1"/>
    </source>
</evidence>
<dbReference type="Gene3D" id="3.60.21.10">
    <property type="match status" value="1"/>
</dbReference>
<dbReference type="RefSeq" id="WP_345244579.1">
    <property type="nucleotide sequence ID" value="NZ_BAABHD010000029.1"/>
</dbReference>
<dbReference type="NCBIfam" id="TIGR04183">
    <property type="entry name" value="Por_Secre_tail"/>
    <property type="match status" value="1"/>
</dbReference>
<accession>A0ABP8MXI8</accession>
<dbReference type="SUPFAM" id="SSF49363">
    <property type="entry name" value="Purple acid phosphatase, N-terminal domain"/>
    <property type="match status" value="1"/>
</dbReference>
<dbReference type="InterPro" id="IPR029052">
    <property type="entry name" value="Metallo-depent_PP-like"/>
</dbReference>
<dbReference type="InterPro" id="IPR008963">
    <property type="entry name" value="Purple_acid_Pase-like_N"/>
</dbReference>
<keyword evidence="1" id="KW-0732">Signal</keyword>
<sequence>MKPVYWIKIFLLLVSLQAIGQSEPALIRGPYLQVVTPTSVIVRWRTNVATDSRVFFGRANGPINQQTTDPVLTREHIVTLTGLQPATAYAYSVGHANNKAGDWSTFQFATAPPKGSTTPFRVWALGDFGIGSENQMAVRDQYLTFTKNRPADIWLWLGDNAYCCGKDDEFQRYVFDIYPKSLFATTPVWPSPGNHDYNGDVNAFDIDYYKLFSMPRQAEAGGVPSASQSYYSFDYGNVHFISLDSFGNEAGKHRLYDTTGTQVQWLKRDLAANQLPWTVVFFHHPPYTKGSRDSDTEAELVLIRQNLLPILERYNVDLVLSGHSHIYERTYLIKGHTGFANTFDPARHMVSNTTGRYDGSANSCPIIKGQGTVYVVAGSGGALSWKATDYPHPATVYANRDLGGSLILDVNDNRLTAQWLATDGVVRDQFTLLKNVNKNSTSTISFGDTLRLTASWPGQYSWSEGQTSRSISVRPNAPGTYRYTVNDQQGCLQDVYTVNVTGPTGLEPILEQQVAVYPNPATDQITVQLKLTRPEDVMLRLTDPTGRQVYQAAYKQSTQTRYPIALPQPAGLYLITVQLGPHTITRTVMRR</sequence>
<evidence type="ECO:0000256" key="1">
    <source>
        <dbReference type="ARBA" id="ARBA00022729"/>
    </source>
</evidence>
<keyword evidence="4" id="KW-1185">Reference proteome</keyword>
<feature type="domain" description="Fibronectin type-III" evidence="2">
    <location>
        <begin position="26"/>
        <end position="114"/>
    </location>
</feature>
<gene>
    <name evidence="3" type="ORF">GCM10023189_29040</name>
</gene>
<name>A0ABP8MXI8_9BACT</name>
<dbReference type="EMBL" id="BAABHD010000029">
    <property type="protein sequence ID" value="GAA4457781.1"/>
    <property type="molecule type" value="Genomic_DNA"/>
</dbReference>
<evidence type="ECO:0000259" key="2">
    <source>
        <dbReference type="PROSITE" id="PS50853"/>
    </source>
</evidence>
<dbReference type="Gene3D" id="2.60.40.380">
    <property type="entry name" value="Purple acid phosphatase-like, N-terminal"/>
    <property type="match status" value="1"/>
</dbReference>
<reference evidence="4" key="1">
    <citation type="journal article" date="2019" name="Int. J. Syst. Evol. Microbiol.">
        <title>The Global Catalogue of Microorganisms (GCM) 10K type strain sequencing project: providing services to taxonomists for standard genome sequencing and annotation.</title>
        <authorList>
            <consortium name="The Broad Institute Genomics Platform"/>
            <consortium name="The Broad Institute Genome Sequencing Center for Infectious Disease"/>
            <person name="Wu L."/>
            <person name="Ma J."/>
        </authorList>
    </citation>
    <scope>NUCLEOTIDE SEQUENCE [LARGE SCALE GENOMIC DNA]</scope>
    <source>
        <strain evidence="4">JCM 17927</strain>
    </source>
</reference>
<dbReference type="Pfam" id="PF00149">
    <property type="entry name" value="Metallophos"/>
    <property type="match status" value="1"/>
</dbReference>
<dbReference type="Pfam" id="PF18962">
    <property type="entry name" value="Por_Secre_tail"/>
    <property type="match status" value="1"/>
</dbReference>
<dbReference type="Pfam" id="PF16656">
    <property type="entry name" value="Pur_ac_phosph_N"/>
    <property type="match status" value="1"/>
</dbReference>
<evidence type="ECO:0000313" key="4">
    <source>
        <dbReference type="Proteomes" id="UP001501175"/>
    </source>
</evidence>
<dbReference type="PANTHER" id="PTHR45867:SF3">
    <property type="entry name" value="ACID PHOSPHATASE TYPE 7"/>
    <property type="match status" value="1"/>
</dbReference>
<dbReference type="InterPro" id="IPR026444">
    <property type="entry name" value="Secre_tail"/>
</dbReference>
<protein>
    <recommendedName>
        <fullName evidence="2">Fibronectin type-III domain-containing protein</fullName>
    </recommendedName>
</protein>
<dbReference type="InterPro" id="IPR003961">
    <property type="entry name" value="FN3_dom"/>
</dbReference>
<dbReference type="InterPro" id="IPR015914">
    <property type="entry name" value="PAPs_N"/>
</dbReference>
<proteinExistence type="predicted"/>
<dbReference type="InterPro" id="IPR004843">
    <property type="entry name" value="Calcineurin-like_PHP"/>
</dbReference>
<comment type="caution">
    <text evidence="3">The sequence shown here is derived from an EMBL/GenBank/DDBJ whole genome shotgun (WGS) entry which is preliminary data.</text>
</comment>